<keyword evidence="2" id="KW-1185">Reference proteome</keyword>
<evidence type="ECO:0000313" key="2">
    <source>
        <dbReference type="Proteomes" id="UP000538670"/>
    </source>
</evidence>
<dbReference type="AlphaFoldDB" id="A0A7W6A785"/>
<protein>
    <recommendedName>
        <fullName evidence="3">Phage tail protein</fullName>
    </recommendedName>
</protein>
<dbReference type="EMBL" id="JACIDH010000001">
    <property type="protein sequence ID" value="MBB3877897.1"/>
    <property type="molecule type" value="Genomic_DNA"/>
</dbReference>
<dbReference type="RefSeq" id="WP_183950124.1">
    <property type="nucleotide sequence ID" value="NZ_JACIDH010000001.1"/>
</dbReference>
<sequence>MTKLDGLRALLIRSIPQLKADPSKLAAFADRGRIAARAGSPSFEYRYTASLVVEDFAGDIDLVIVPIIGWIAVNQPELMQKQDSEPFAFEAELLAKDLIDLSITIELTERVKVERGVVAGKPGTITTHLDDIIPPDTFPGAEGARFWAGIADDLVAEASAVVVPA</sequence>
<dbReference type="InterPro" id="IPR009678">
    <property type="entry name" value="Phage_tail_completion_R"/>
</dbReference>
<organism evidence="1 2">
    <name type="scientific">Sphingomonas pseudosanguinis</name>
    <dbReference type="NCBI Taxonomy" id="413712"/>
    <lineage>
        <taxon>Bacteria</taxon>
        <taxon>Pseudomonadati</taxon>
        <taxon>Pseudomonadota</taxon>
        <taxon>Alphaproteobacteria</taxon>
        <taxon>Sphingomonadales</taxon>
        <taxon>Sphingomonadaceae</taxon>
        <taxon>Sphingomonas</taxon>
    </lineage>
</organism>
<comment type="caution">
    <text evidence="1">The sequence shown here is derived from an EMBL/GenBank/DDBJ whole genome shotgun (WGS) entry which is preliminary data.</text>
</comment>
<dbReference type="Proteomes" id="UP000538670">
    <property type="component" value="Unassembled WGS sequence"/>
</dbReference>
<reference evidence="1 2" key="1">
    <citation type="submission" date="2020-08" db="EMBL/GenBank/DDBJ databases">
        <title>Genomic Encyclopedia of Type Strains, Phase IV (KMG-IV): sequencing the most valuable type-strain genomes for metagenomic binning, comparative biology and taxonomic classification.</title>
        <authorList>
            <person name="Goeker M."/>
        </authorList>
    </citation>
    <scope>NUCLEOTIDE SEQUENCE [LARGE SCALE GENOMIC DNA]</scope>
    <source>
        <strain evidence="1 2">DSM 19512</strain>
    </source>
</reference>
<gene>
    <name evidence="1" type="ORF">GGR48_000300</name>
</gene>
<evidence type="ECO:0008006" key="3">
    <source>
        <dbReference type="Google" id="ProtNLM"/>
    </source>
</evidence>
<dbReference type="Pfam" id="PF06891">
    <property type="entry name" value="P2_Phage_GpR"/>
    <property type="match status" value="1"/>
</dbReference>
<name>A0A7W6A785_9SPHN</name>
<proteinExistence type="predicted"/>
<accession>A0A7W6A785</accession>
<evidence type="ECO:0000313" key="1">
    <source>
        <dbReference type="EMBL" id="MBB3877897.1"/>
    </source>
</evidence>